<comment type="caution">
    <text evidence="1">The sequence shown here is derived from an EMBL/GenBank/DDBJ whole genome shotgun (WGS) entry which is preliminary data.</text>
</comment>
<sequence>MCVTAHSRQKKLPCRFYASTCGCSLYLWVNYRLAYLNISLLHCVSDASASLQTVSNYIYLNYYYTPGWISKSSFTYGTIPSRCRPLKSAAARPQQREEAAGLSPIYQALLPARRPDVASGVSFGRGPDLF</sequence>
<reference evidence="1 2" key="1">
    <citation type="journal article" date="2019" name="Commun. Biol.">
        <title>The bagworm genome reveals a unique fibroin gene that provides high tensile strength.</title>
        <authorList>
            <person name="Kono N."/>
            <person name="Nakamura H."/>
            <person name="Ohtoshi R."/>
            <person name="Tomita M."/>
            <person name="Numata K."/>
            <person name="Arakawa K."/>
        </authorList>
    </citation>
    <scope>NUCLEOTIDE SEQUENCE [LARGE SCALE GENOMIC DNA]</scope>
</reference>
<gene>
    <name evidence="1" type="ORF">EVAR_91474_1</name>
</gene>
<proteinExistence type="predicted"/>
<evidence type="ECO:0000313" key="2">
    <source>
        <dbReference type="Proteomes" id="UP000299102"/>
    </source>
</evidence>
<organism evidence="1 2">
    <name type="scientific">Eumeta variegata</name>
    <name type="common">Bagworm moth</name>
    <name type="synonym">Eumeta japonica</name>
    <dbReference type="NCBI Taxonomy" id="151549"/>
    <lineage>
        <taxon>Eukaryota</taxon>
        <taxon>Metazoa</taxon>
        <taxon>Ecdysozoa</taxon>
        <taxon>Arthropoda</taxon>
        <taxon>Hexapoda</taxon>
        <taxon>Insecta</taxon>
        <taxon>Pterygota</taxon>
        <taxon>Neoptera</taxon>
        <taxon>Endopterygota</taxon>
        <taxon>Lepidoptera</taxon>
        <taxon>Glossata</taxon>
        <taxon>Ditrysia</taxon>
        <taxon>Tineoidea</taxon>
        <taxon>Psychidae</taxon>
        <taxon>Oiketicinae</taxon>
        <taxon>Eumeta</taxon>
    </lineage>
</organism>
<dbReference type="EMBL" id="BGZK01000312">
    <property type="protein sequence ID" value="GBP35923.1"/>
    <property type="molecule type" value="Genomic_DNA"/>
</dbReference>
<name>A0A4C1VBC8_EUMVA</name>
<dbReference type="Proteomes" id="UP000299102">
    <property type="component" value="Unassembled WGS sequence"/>
</dbReference>
<keyword evidence="2" id="KW-1185">Reference proteome</keyword>
<accession>A0A4C1VBC8</accession>
<protein>
    <submittedName>
        <fullName evidence="1">Uncharacterized protein</fullName>
    </submittedName>
</protein>
<evidence type="ECO:0000313" key="1">
    <source>
        <dbReference type="EMBL" id="GBP35923.1"/>
    </source>
</evidence>
<dbReference type="AlphaFoldDB" id="A0A4C1VBC8"/>